<dbReference type="SUPFAM" id="SSF56801">
    <property type="entry name" value="Acetyl-CoA synthetase-like"/>
    <property type="match status" value="2"/>
</dbReference>
<dbReference type="CDD" id="cd05930">
    <property type="entry name" value="A_NRPS"/>
    <property type="match status" value="2"/>
</dbReference>
<feature type="region of interest" description="Disordered" evidence="4">
    <location>
        <begin position="503"/>
        <end position="525"/>
    </location>
</feature>
<dbReference type="GO" id="GO:0017000">
    <property type="term" value="P:antibiotic biosynthetic process"/>
    <property type="evidence" value="ECO:0007669"/>
    <property type="project" value="UniProtKB-ARBA"/>
</dbReference>
<evidence type="ECO:0000256" key="3">
    <source>
        <dbReference type="ARBA" id="ARBA00022553"/>
    </source>
</evidence>
<dbReference type="InterPro" id="IPR020806">
    <property type="entry name" value="PKS_PP-bd"/>
</dbReference>
<dbReference type="InterPro" id="IPR010071">
    <property type="entry name" value="AA_adenyl_dom"/>
</dbReference>
<dbReference type="Gene3D" id="3.30.559.10">
    <property type="entry name" value="Chloramphenicol acetyltransferase-like domain"/>
    <property type="match status" value="1"/>
</dbReference>
<evidence type="ECO:0000259" key="5">
    <source>
        <dbReference type="PROSITE" id="PS50075"/>
    </source>
</evidence>
<reference evidence="6" key="2">
    <citation type="submission" date="2020-09" db="EMBL/GenBank/DDBJ databases">
        <authorList>
            <person name="Sun Q."/>
            <person name="Ohkuma M."/>
        </authorList>
    </citation>
    <scope>NUCLEOTIDE SEQUENCE</scope>
    <source>
        <strain evidence="6">JCM 4335</strain>
    </source>
</reference>
<comment type="caution">
    <text evidence="6">The sequence shown here is derived from an EMBL/GenBank/DDBJ whole genome shotgun (WGS) entry which is preliminary data.</text>
</comment>
<dbReference type="EMBL" id="BMSV01000008">
    <property type="protein sequence ID" value="GGQ17925.1"/>
    <property type="molecule type" value="Genomic_DNA"/>
</dbReference>
<dbReference type="FunFam" id="3.40.50.12780:FF:000012">
    <property type="entry name" value="Non-ribosomal peptide synthetase"/>
    <property type="match status" value="1"/>
</dbReference>
<dbReference type="Pfam" id="PF00550">
    <property type="entry name" value="PP-binding"/>
    <property type="match status" value="2"/>
</dbReference>
<dbReference type="InterPro" id="IPR006162">
    <property type="entry name" value="Ppantetheine_attach_site"/>
</dbReference>
<evidence type="ECO:0000313" key="6">
    <source>
        <dbReference type="EMBL" id="GGQ17925.1"/>
    </source>
</evidence>
<dbReference type="InterPro" id="IPR029058">
    <property type="entry name" value="AB_hydrolase_fold"/>
</dbReference>
<dbReference type="Gene3D" id="3.40.50.1820">
    <property type="entry name" value="alpha/beta hydrolase"/>
    <property type="match status" value="1"/>
</dbReference>
<dbReference type="GO" id="GO:0003824">
    <property type="term" value="F:catalytic activity"/>
    <property type="evidence" value="ECO:0007669"/>
    <property type="project" value="InterPro"/>
</dbReference>
<dbReference type="Gene3D" id="1.10.1200.10">
    <property type="entry name" value="ACP-like"/>
    <property type="match status" value="1"/>
</dbReference>
<dbReference type="InterPro" id="IPR009081">
    <property type="entry name" value="PP-bd_ACP"/>
</dbReference>
<feature type="compositionally biased region" description="Polar residues" evidence="4">
    <location>
        <begin position="1702"/>
        <end position="1711"/>
    </location>
</feature>
<dbReference type="Gene3D" id="3.30.300.30">
    <property type="match status" value="2"/>
</dbReference>
<protein>
    <recommendedName>
        <fullName evidence="5">Carrier domain-containing protein</fullName>
    </recommendedName>
</protein>
<dbReference type="InterPro" id="IPR042099">
    <property type="entry name" value="ANL_N_sf"/>
</dbReference>
<dbReference type="Gene3D" id="3.30.559.30">
    <property type="entry name" value="Nonribosomal peptide synthetase, condensation domain"/>
    <property type="match status" value="1"/>
</dbReference>
<dbReference type="GO" id="GO:0005737">
    <property type="term" value="C:cytoplasm"/>
    <property type="evidence" value="ECO:0007669"/>
    <property type="project" value="TreeGrafter"/>
</dbReference>
<feature type="compositionally biased region" description="Low complexity" evidence="4">
    <location>
        <begin position="607"/>
        <end position="618"/>
    </location>
</feature>
<gene>
    <name evidence="6" type="ORF">GCM10010249_40590</name>
</gene>
<dbReference type="Proteomes" id="UP000654123">
    <property type="component" value="Unassembled WGS sequence"/>
</dbReference>
<name>A0A918ENA8_9ACTN</name>
<dbReference type="FunFam" id="3.40.50.980:FF:000001">
    <property type="entry name" value="Non-ribosomal peptide synthetase"/>
    <property type="match status" value="2"/>
</dbReference>
<dbReference type="InterPro" id="IPR025110">
    <property type="entry name" value="AMP-bd_C"/>
</dbReference>
<feature type="region of interest" description="Disordered" evidence="4">
    <location>
        <begin position="594"/>
        <end position="621"/>
    </location>
</feature>
<dbReference type="PROSITE" id="PS00455">
    <property type="entry name" value="AMP_BINDING"/>
    <property type="match status" value="1"/>
</dbReference>
<comment type="cofactor">
    <cofactor evidence="1">
        <name>pantetheine 4'-phosphate</name>
        <dbReference type="ChEBI" id="CHEBI:47942"/>
    </cofactor>
</comment>
<evidence type="ECO:0000256" key="2">
    <source>
        <dbReference type="ARBA" id="ARBA00022450"/>
    </source>
</evidence>
<keyword evidence="2" id="KW-0596">Phosphopantetheine</keyword>
<dbReference type="SUPFAM" id="SSF47336">
    <property type="entry name" value="ACP-like"/>
    <property type="match status" value="2"/>
</dbReference>
<dbReference type="SUPFAM" id="SSF52777">
    <property type="entry name" value="CoA-dependent acyltransferases"/>
    <property type="match status" value="2"/>
</dbReference>
<dbReference type="PROSITE" id="PS50075">
    <property type="entry name" value="CARRIER"/>
    <property type="match status" value="2"/>
</dbReference>
<dbReference type="GO" id="GO:0044550">
    <property type="term" value="P:secondary metabolite biosynthetic process"/>
    <property type="evidence" value="ECO:0007669"/>
    <property type="project" value="TreeGrafter"/>
</dbReference>
<feature type="compositionally biased region" description="Basic and acidic residues" evidence="4">
    <location>
        <begin position="1688"/>
        <end position="1700"/>
    </location>
</feature>
<dbReference type="NCBIfam" id="TIGR01733">
    <property type="entry name" value="AA-adenyl-dom"/>
    <property type="match status" value="2"/>
</dbReference>
<dbReference type="GO" id="GO:0008610">
    <property type="term" value="P:lipid biosynthetic process"/>
    <property type="evidence" value="ECO:0007669"/>
    <property type="project" value="UniProtKB-ARBA"/>
</dbReference>
<accession>A0A918ENA8</accession>
<sequence>MNHAPEPPFAPLHESIARRADSTPDALAVVAGDRALTYRELDRDANRLARLLLRAGVEAGAPVGVLLPRGPHLAAVLLAVWKAGAAYVPLDPGHPGARTSAVLADTGAAVVVTAADLADRSAAPGVRTVALDPAATVLDGLPDHAPAVEVSGDHPAYVLYTSGSTGRPKGVVVSHRGLANQVSWRVRTHGIGPGDRVLHKTPLTFDAAGWEIHAPLAGGGTVVMAPPGAEQDPALLVRTVAEQRVTVLQVVPSVLRALADEPGWRDVTTLRLLSSGGEPLHAEPVRRLLRRMADGDGAAEVEVWNTYGPTECSNEVTAHRLDPVQRTGPVPIGTPLPGVRAVVAGPGGRPVAPGERGELRIGGVQLAHGYLGRPALTAERFVPDPDGPPGARLYRTGDLVRQRADGALEYLGRTDDQVKVNGVRIEPAEVEAALAGHPGVLEAAVASYRAPGGATRLAAYLRPRPGDRAPTAEELRAHLATRLPATHLPSAYVETAAFPRTSSGKLDRRALPAPDTTADPVGAAPSTDAERLVAGVWRELLGAGAVGAHDDFFRLGGSSLQLTRLANRLRAATGREIPLPELLRATTVAAQARLVTGDDDRPDRPVDPAADPAVRPVPRTGPLPLSLGQRRLWLLERIRPRGREWVTGLFLRVPATDDVRLVRTALDTLKARHEALRTRFTTDGGRDGEPVQVVDPPGPMELRTVTAPRAKAGEVVEEDAAEGFDLEKGPVVRALLVSDPDAGDGSAGPAPDRTLVLLMHHIVGDGWSATVLREEFHEIIGALREGRPPRLPDLPVQYGDFAVWQRARLTDEVVARELAHWRTVLDGAAPLALRTDLPRPPARDARGAVVTFTVPAAVAEALTRTGRRGGATPFMVLLTAFTTLLARSTSQWDVVVGTPVAGRERPEIENVVGFFLNSLVLRCRLAGSLTFEQAVRHVGDVCKDAFAHQELPFEELVADLAPERDPSRTPLYQVAFDYHDVQLTGSAADAADLDAVTAVSSVAKTDLTLYMRGQPDGTVVGALEYATSLFTRPTVERLAGHFQRLLESVAADPLGRLDALDLLPDGERAALARWSTAPAPGVTASVPALFGRRAAATPDATALVADGVSVTFAELEARANRLAHALRDRGVGPESAVGVLLDRGADLPAALLAVWKAGGAYVPLDPSFPAERVRRVLHDAGVDVLVTSTAHRERAAAGFPGRVLATDDGAAGVDALSDEPPRHPPHLDPDRGGDLDLLAYTIYTSGSTGRPKGVQITHRGLANHVRWAVEELASRGGGGGAVFSSVAFDLVVPNLWAPLLAGQPMRLLPQDLDLGELGPLLRAGAPYSFLKLTPGHLEILGRQLTPEAMADLAGVVVVAGEALPVKQADRWARALGPGRLINEYGPTEASVGTCVHPVTAPVTGESVPVGRPLPGVTTRVLDDLMRPVPVGVVGELYVGGTGVARGYGGRPGLTAERFLPDPYGPAGTRLYRTGDLVRLLPGGDVDFVGRRDGQVKIRGHRVELGEIRSVLDDHPAVRDSVVVTVEDAGGAAAPAAYWVPAPGAGDPRELREALAAHCAERLPAYMVPATFTAIDAVPLNANGKLDRAALPRPEKAPDETVAPRGVVEERIAEIFGELLGIEAGAHSHFFRSGGNSILAIRLIAAIQDAFEIDFPARAVFEAGTVAELAEAVEAGIRAEIDRLPEEELLARARELDEPHTPRPTTEGSEEG</sequence>
<evidence type="ECO:0000313" key="7">
    <source>
        <dbReference type="Proteomes" id="UP000654123"/>
    </source>
</evidence>
<feature type="region of interest" description="Disordered" evidence="4">
    <location>
        <begin position="681"/>
        <end position="701"/>
    </location>
</feature>
<dbReference type="CDD" id="cd19531">
    <property type="entry name" value="LCL_NRPS-like"/>
    <property type="match status" value="1"/>
</dbReference>
<proteinExistence type="predicted"/>
<dbReference type="SMART" id="SM00823">
    <property type="entry name" value="PKS_PP"/>
    <property type="match status" value="2"/>
</dbReference>
<evidence type="ECO:0000256" key="4">
    <source>
        <dbReference type="SAM" id="MobiDB-lite"/>
    </source>
</evidence>
<dbReference type="InterPro" id="IPR045851">
    <property type="entry name" value="AMP-bd_C_sf"/>
</dbReference>
<dbReference type="RefSeq" id="WP_189535961.1">
    <property type="nucleotide sequence ID" value="NZ_BMSV01000008.1"/>
</dbReference>
<feature type="compositionally biased region" description="Basic and acidic residues" evidence="4">
    <location>
        <begin position="596"/>
        <end position="606"/>
    </location>
</feature>
<dbReference type="InterPro" id="IPR001242">
    <property type="entry name" value="Condensation_dom"/>
</dbReference>
<feature type="domain" description="Carrier" evidence="5">
    <location>
        <begin position="524"/>
        <end position="599"/>
    </location>
</feature>
<dbReference type="GO" id="GO:0043041">
    <property type="term" value="P:amino acid activation for nonribosomal peptide biosynthetic process"/>
    <property type="evidence" value="ECO:0007669"/>
    <property type="project" value="TreeGrafter"/>
</dbReference>
<dbReference type="Gene3D" id="3.40.50.12780">
    <property type="entry name" value="N-terminal domain of ligase-like"/>
    <property type="match status" value="1"/>
</dbReference>
<dbReference type="InterPro" id="IPR020845">
    <property type="entry name" value="AMP-binding_CS"/>
</dbReference>
<dbReference type="Pfam" id="PF13193">
    <property type="entry name" value="AMP-binding_C"/>
    <property type="match status" value="2"/>
</dbReference>
<feature type="domain" description="Carrier" evidence="5">
    <location>
        <begin position="1602"/>
        <end position="1676"/>
    </location>
</feature>
<dbReference type="Gene3D" id="2.30.38.10">
    <property type="entry name" value="Luciferase, Domain 3"/>
    <property type="match status" value="1"/>
</dbReference>
<dbReference type="Pfam" id="PF00501">
    <property type="entry name" value="AMP-binding"/>
    <property type="match status" value="2"/>
</dbReference>
<dbReference type="Pfam" id="PF00668">
    <property type="entry name" value="Condensation"/>
    <property type="match status" value="1"/>
</dbReference>
<evidence type="ECO:0000256" key="1">
    <source>
        <dbReference type="ARBA" id="ARBA00001957"/>
    </source>
</evidence>
<keyword evidence="3" id="KW-0597">Phosphoprotein</keyword>
<dbReference type="GO" id="GO:0031177">
    <property type="term" value="F:phosphopantetheine binding"/>
    <property type="evidence" value="ECO:0007669"/>
    <property type="project" value="InterPro"/>
</dbReference>
<dbReference type="PANTHER" id="PTHR45527:SF1">
    <property type="entry name" value="FATTY ACID SYNTHASE"/>
    <property type="match status" value="1"/>
</dbReference>
<keyword evidence="7" id="KW-1185">Reference proteome</keyword>
<dbReference type="InterPro" id="IPR036736">
    <property type="entry name" value="ACP-like_sf"/>
</dbReference>
<dbReference type="InterPro" id="IPR000873">
    <property type="entry name" value="AMP-dep_synth/lig_dom"/>
</dbReference>
<reference evidence="6" key="1">
    <citation type="journal article" date="2014" name="Int. J. Syst. Evol. Microbiol.">
        <title>Complete genome sequence of Corynebacterium casei LMG S-19264T (=DSM 44701T), isolated from a smear-ripened cheese.</title>
        <authorList>
            <consortium name="US DOE Joint Genome Institute (JGI-PGF)"/>
            <person name="Walter F."/>
            <person name="Albersmeier A."/>
            <person name="Kalinowski J."/>
            <person name="Ruckert C."/>
        </authorList>
    </citation>
    <scope>NUCLEOTIDE SEQUENCE</scope>
    <source>
        <strain evidence="6">JCM 4335</strain>
    </source>
</reference>
<feature type="region of interest" description="Disordered" evidence="4">
    <location>
        <begin position="1688"/>
        <end position="1711"/>
    </location>
</feature>
<dbReference type="InterPro" id="IPR023213">
    <property type="entry name" value="CAT-like_dom_sf"/>
</dbReference>
<dbReference type="PROSITE" id="PS00012">
    <property type="entry name" value="PHOSPHOPANTETHEINE"/>
    <property type="match status" value="2"/>
</dbReference>
<dbReference type="PANTHER" id="PTHR45527">
    <property type="entry name" value="NONRIBOSOMAL PEPTIDE SYNTHETASE"/>
    <property type="match status" value="1"/>
</dbReference>
<dbReference type="Gene3D" id="3.40.50.980">
    <property type="match status" value="2"/>
</dbReference>
<organism evidence="6 7">
    <name type="scientific">Streptomyces roseolilacinus</name>
    <dbReference type="NCBI Taxonomy" id="66904"/>
    <lineage>
        <taxon>Bacteria</taxon>
        <taxon>Bacillati</taxon>
        <taxon>Actinomycetota</taxon>
        <taxon>Actinomycetes</taxon>
        <taxon>Kitasatosporales</taxon>
        <taxon>Streptomycetaceae</taxon>
        <taxon>Streptomyces</taxon>
    </lineage>
</organism>